<reference evidence="2 3" key="1">
    <citation type="journal article" date="2014" name="Genome Biol. Evol.">
        <title>Comparative genomics and transcriptomics analyses reveal divergent lifestyle features of nematode endoparasitic fungus Hirsutella minnesotensis.</title>
        <authorList>
            <person name="Lai Y."/>
            <person name="Liu K."/>
            <person name="Zhang X."/>
            <person name="Zhang X."/>
            <person name="Li K."/>
            <person name="Wang N."/>
            <person name="Shu C."/>
            <person name="Wu Y."/>
            <person name="Wang C."/>
            <person name="Bushley K.E."/>
            <person name="Xiang M."/>
            <person name="Liu X."/>
        </authorList>
    </citation>
    <scope>NUCLEOTIDE SEQUENCE [LARGE SCALE GENOMIC DNA]</scope>
    <source>
        <strain evidence="2 3">3608</strain>
    </source>
</reference>
<feature type="region of interest" description="Disordered" evidence="1">
    <location>
        <begin position="78"/>
        <end position="112"/>
    </location>
</feature>
<feature type="compositionally biased region" description="Basic and acidic residues" evidence="1">
    <location>
        <begin position="221"/>
        <end position="244"/>
    </location>
</feature>
<dbReference type="AlphaFoldDB" id="A0A0F7ZGK4"/>
<dbReference type="InterPro" id="IPR052953">
    <property type="entry name" value="Ser-rich/MCO-related"/>
</dbReference>
<protein>
    <recommendedName>
        <fullName evidence="4">Phytocyanin domain-containing protein</fullName>
    </recommendedName>
</protein>
<evidence type="ECO:0000256" key="1">
    <source>
        <dbReference type="SAM" id="MobiDB-lite"/>
    </source>
</evidence>
<evidence type="ECO:0000313" key="2">
    <source>
        <dbReference type="EMBL" id="KJZ71046.1"/>
    </source>
</evidence>
<dbReference type="OrthoDB" id="5421909at2759"/>
<sequence>MRISQAIAVVAGGSAVLAQPGPAAFAGLSHMRRQLNASAEGGGKMHTVLVGGPQQIFMPNAVMAEVGDMVQFQFSSGSHTVTESSENEGCTPLQKQNPEAVHSGPIPFKPGQPKVGTFTIKVARKEPMFLYCATGMHCQRGQVMVINPTNPQQIAKYAEVSSKAKENVGGDKPSGGEIGEIDRAQSLIVEAPPKAGPGGAEGAGKGGAGAAGEKSGSAGAEKGKKAGAEKEAQTGKEPGAHAGKEIGAPAGAEKEGKLTGPGAPRTGSEKGKEAAQGAREGASPQKSGETAGEKKGAGGGLLGSLLNGLGGL</sequence>
<feature type="compositionally biased region" description="Low complexity" evidence="1">
    <location>
        <begin position="211"/>
        <end position="220"/>
    </location>
</feature>
<dbReference type="InterPro" id="IPR008972">
    <property type="entry name" value="Cupredoxin"/>
</dbReference>
<evidence type="ECO:0008006" key="4">
    <source>
        <dbReference type="Google" id="ProtNLM"/>
    </source>
</evidence>
<feature type="compositionally biased region" description="Polar residues" evidence="1">
    <location>
        <begin position="78"/>
        <end position="97"/>
    </location>
</feature>
<dbReference type="PANTHER" id="PTHR34883">
    <property type="entry name" value="SERINE-RICH PROTEIN, PUTATIVE-RELATED-RELATED"/>
    <property type="match status" value="1"/>
</dbReference>
<dbReference type="PANTHER" id="PTHR34883:SF17">
    <property type="entry name" value="CUPREDOXIN"/>
    <property type="match status" value="1"/>
</dbReference>
<name>A0A0F7ZGK4_9HYPO</name>
<dbReference type="Gene3D" id="2.60.40.420">
    <property type="entry name" value="Cupredoxins - blue copper proteins"/>
    <property type="match status" value="1"/>
</dbReference>
<accession>A0A0F7ZGK4</accession>
<feature type="region of interest" description="Disordered" evidence="1">
    <location>
        <begin position="191"/>
        <end position="312"/>
    </location>
</feature>
<dbReference type="SUPFAM" id="SSF49503">
    <property type="entry name" value="Cupredoxins"/>
    <property type="match status" value="1"/>
</dbReference>
<dbReference type="Proteomes" id="UP000054481">
    <property type="component" value="Unassembled WGS sequence"/>
</dbReference>
<organism evidence="2 3">
    <name type="scientific">Hirsutella minnesotensis 3608</name>
    <dbReference type="NCBI Taxonomy" id="1043627"/>
    <lineage>
        <taxon>Eukaryota</taxon>
        <taxon>Fungi</taxon>
        <taxon>Dikarya</taxon>
        <taxon>Ascomycota</taxon>
        <taxon>Pezizomycotina</taxon>
        <taxon>Sordariomycetes</taxon>
        <taxon>Hypocreomycetidae</taxon>
        <taxon>Hypocreales</taxon>
        <taxon>Ophiocordycipitaceae</taxon>
        <taxon>Hirsutella</taxon>
    </lineage>
</organism>
<evidence type="ECO:0000313" key="3">
    <source>
        <dbReference type="Proteomes" id="UP000054481"/>
    </source>
</evidence>
<gene>
    <name evidence="2" type="ORF">HIM_09573</name>
</gene>
<feature type="compositionally biased region" description="Gly residues" evidence="1">
    <location>
        <begin position="297"/>
        <end position="312"/>
    </location>
</feature>
<feature type="compositionally biased region" description="Gly residues" evidence="1">
    <location>
        <begin position="196"/>
        <end position="210"/>
    </location>
</feature>
<proteinExistence type="predicted"/>
<keyword evidence="3" id="KW-1185">Reference proteome</keyword>
<dbReference type="EMBL" id="KQ030591">
    <property type="protein sequence ID" value="KJZ71046.1"/>
    <property type="molecule type" value="Genomic_DNA"/>
</dbReference>